<dbReference type="Proteomes" id="UP001630127">
    <property type="component" value="Unassembled WGS sequence"/>
</dbReference>
<dbReference type="SUPFAM" id="SSF52540">
    <property type="entry name" value="P-loop containing nucleoside triphosphate hydrolases"/>
    <property type="match status" value="1"/>
</dbReference>
<keyword evidence="3" id="KW-0611">Plant defense</keyword>
<dbReference type="PANTHER" id="PTHR36766:SF44">
    <property type="entry name" value="NBS-CODING RESISTANCE GENE ANALOG"/>
    <property type="match status" value="1"/>
</dbReference>
<proteinExistence type="inferred from homology"/>
<dbReference type="InterPro" id="IPR002182">
    <property type="entry name" value="NB-ARC"/>
</dbReference>
<gene>
    <name evidence="6" type="ORF">ACH5RR_036120</name>
</gene>
<dbReference type="InterPro" id="IPR027417">
    <property type="entry name" value="P-loop_NTPase"/>
</dbReference>
<evidence type="ECO:0000256" key="1">
    <source>
        <dbReference type="ARBA" id="ARBA00008894"/>
    </source>
</evidence>
<evidence type="ECO:0000313" key="6">
    <source>
        <dbReference type="EMBL" id="KAL3501671.1"/>
    </source>
</evidence>
<protein>
    <recommendedName>
        <fullName evidence="5">NB-ARC domain-containing protein</fullName>
    </recommendedName>
</protein>
<evidence type="ECO:0000313" key="7">
    <source>
        <dbReference type="Proteomes" id="UP001630127"/>
    </source>
</evidence>
<keyword evidence="2" id="KW-0547">Nucleotide-binding</keyword>
<dbReference type="EMBL" id="JBJUIK010000015">
    <property type="protein sequence ID" value="KAL3501671.1"/>
    <property type="molecule type" value="Genomic_DNA"/>
</dbReference>
<dbReference type="FunFam" id="3.40.50.300:FF:001091">
    <property type="entry name" value="Probable disease resistance protein At1g61300"/>
    <property type="match status" value="1"/>
</dbReference>
<dbReference type="PANTHER" id="PTHR36766">
    <property type="entry name" value="PLANT BROAD-SPECTRUM MILDEW RESISTANCE PROTEIN RPW8"/>
    <property type="match status" value="1"/>
</dbReference>
<evidence type="ECO:0000259" key="5">
    <source>
        <dbReference type="Pfam" id="PF00931"/>
    </source>
</evidence>
<sequence length="118" mass="13847">MPGIGKTTLAKKVYDNPLVKNHFHIHAWCCVSQVYRRRELLLKILSDIDKLTDEIYNKRDQDLLEVVYRCLKGNRYIIVMDDIWGIQAWNDVGIAFPDDSNESRILFTSRYDKVTIEA</sequence>
<keyword evidence="7" id="KW-1185">Reference proteome</keyword>
<dbReference type="GO" id="GO:0006952">
    <property type="term" value="P:defense response"/>
    <property type="evidence" value="ECO:0007669"/>
    <property type="project" value="UniProtKB-KW"/>
</dbReference>
<evidence type="ECO:0000256" key="4">
    <source>
        <dbReference type="ARBA" id="ARBA00022840"/>
    </source>
</evidence>
<organism evidence="6 7">
    <name type="scientific">Cinchona calisaya</name>
    <dbReference type="NCBI Taxonomy" id="153742"/>
    <lineage>
        <taxon>Eukaryota</taxon>
        <taxon>Viridiplantae</taxon>
        <taxon>Streptophyta</taxon>
        <taxon>Embryophyta</taxon>
        <taxon>Tracheophyta</taxon>
        <taxon>Spermatophyta</taxon>
        <taxon>Magnoliopsida</taxon>
        <taxon>eudicotyledons</taxon>
        <taxon>Gunneridae</taxon>
        <taxon>Pentapetalae</taxon>
        <taxon>asterids</taxon>
        <taxon>lamiids</taxon>
        <taxon>Gentianales</taxon>
        <taxon>Rubiaceae</taxon>
        <taxon>Cinchonoideae</taxon>
        <taxon>Cinchoneae</taxon>
        <taxon>Cinchona</taxon>
    </lineage>
</organism>
<accession>A0ABD2Y4N9</accession>
<reference evidence="6 7" key="1">
    <citation type="submission" date="2024-11" db="EMBL/GenBank/DDBJ databases">
        <title>A near-complete genome assembly of Cinchona calisaya.</title>
        <authorList>
            <person name="Lian D.C."/>
            <person name="Zhao X.W."/>
            <person name="Wei L."/>
        </authorList>
    </citation>
    <scope>NUCLEOTIDE SEQUENCE [LARGE SCALE GENOMIC DNA]</scope>
    <source>
        <tissue evidence="6">Nenye</tissue>
    </source>
</reference>
<dbReference type="Pfam" id="PF00931">
    <property type="entry name" value="NB-ARC"/>
    <property type="match status" value="1"/>
</dbReference>
<dbReference type="Gene3D" id="3.40.50.300">
    <property type="entry name" value="P-loop containing nucleotide triphosphate hydrolases"/>
    <property type="match status" value="1"/>
</dbReference>
<feature type="domain" description="NB-ARC" evidence="5">
    <location>
        <begin position="1"/>
        <end position="115"/>
    </location>
</feature>
<dbReference type="GO" id="GO:0005524">
    <property type="term" value="F:ATP binding"/>
    <property type="evidence" value="ECO:0007669"/>
    <property type="project" value="UniProtKB-KW"/>
</dbReference>
<dbReference type="AlphaFoldDB" id="A0ABD2Y4N9"/>
<evidence type="ECO:0000256" key="2">
    <source>
        <dbReference type="ARBA" id="ARBA00022741"/>
    </source>
</evidence>
<comment type="caution">
    <text evidence="6">The sequence shown here is derived from an EMBL/GenBank/DDBJ whole genome shotgun (WGS) entry which is preliminary data.</text>
</comment>
<keyword evidence="4" id="KW-0067">ATP-binding</keyword>
<comment type="similarity">
    <text evidence="1">Belongs to the disease resistance NB-LRR family.</text>
</comment>
<name>A0ABD2Y4N9_9GENT</name>
<evidence type="ECO:0000256" key="3">
    <source>
        <dbReference type="ARBA" id="ARBA00022821"/>
    </source>
</evidence>